<evidence type="ECO:0000256" key="2">
    <source>
        <dbReference type="HAMAP-Rule" id="MF_00216"/>
    </source>
</evidence>
<dbReference type="HOGENOM" id="CLU_109098_1_2_2"/>
<reference evidence="5 6" key="1">
    <citation type="journal article" date="2003" name="Proc. Natl. Acad. Sci. U.S.A.">
        <title>The genome of Nanoarchaeum equitans: insights into early archaeal evolution and derived parasitism.</title>
        <authorList>
            <person name="Waters E."/>
            <person name="Hohn M.J."/>
            <person name="Ahel I."/>
            <person name="Graham D.E."/>
            <person name="Adams M.D."/>
            <person name="Barnstead M."/>
            <person name="Beeson K.Y."/>
            <person name="Bibbs L."/>
            <person name="Bolanos R."/>
            <person name="Keller M."/>
            <person name="Kretz K."/>
            <person name="Lin X."/>
            <person name="Mathur E."/>
            <person name="Ni J."/>
            <person name="Podar M."/>
            <person name="Richardson T."/>
            <person name="Sutton G.G."/>
            <person name="Simon M."/>
            <person name="Soll D."/>
            <person name="Stetter K.O."/>
            <person name="Short J.M."/>
            <person name="Noordewier M."/>
        </authorList>
    </citation>
    <scope>NUCLEOTIDE SEQUENCE [LARGE SCALE GENOMIC DNA]</scope>
    <source>
        <strain evidence="5 6">Kin4-M</strain>
    </source>
</reference>
<dbReference type="PANTHER" id="PTHR21668">
    <property type="entry name" value="EIF-1A"/>
    <property type="match status" value="1"/>
</dbReference>
<dbReference type="Gene3D" id="2.40.50.140">
    <property type="entry name" value="Nucleic acid-binding proteins"/>
    <property type="match status" value="1"/>
</dbReference>
<evidence type="ECO:0000313" key="5">
    <source>
        <dbReference type="EMBL" id="AAR38985.1"/>
    </source>
</evidence>
<dbReference type="NCBIfam" id="NF003084">
    <property type="entry name" value="PRK04012.1-3"/>
    <property type="match status" value="1"/>
</dbReference>
<dbReference type="SMART" id="SM00652">
    <property type="entry name" value="eIF1a"/>
    <property type="match status" value="1"/>
</dbReference>
<dbReference type="PROSITE" id="PS50832">
    <property type="entry name" value="S1_IF1_TYPE"/>
    <property type="match status" value="1"/>
</dbReference>
<dbReference type="Pfam" id="PF01176">
    <property type="entry name" value="eIF-1a"/>
    <property type="match status" value="1"/>
</dbReference>
<name>Q74MM1_NANEQ</name>
<dbReference type="InterPro" id="IPR001253">
    <property type="entry name" value="TIF_eIF-1A"/>
</dbReference>
<comment type="function">
    <text evidence="1 2">Seems to be required for maximal rate of protein biosynthesis. Enhances ribosome dissociation into subunits and stabilizes the binding of the initiator Met-tRNA(I) to 40 S ribosomal subunits.</text>
</comment>
<dbReference type="AlphaFoldDB" id="Q74MM1"/>
<dbReference type="CDD" id="cd05793">
    <property type="entry name" value="S1_IF1A"/>
    <property type="match status" value="1"/>
</dbReference>
<dbReference type="InterPro" id="IPR012340">
    <property type="entry name" value="NA-bd_OB-fold"/>
</dbReference>
<comment type="similarity">
    <text evidence="2">Belongs to the eIF-1A family.</text>
</comment>
<gene>
    <name evidence="2" type="primary">eif1a</name>
    <name evidence="5" type="ordered locus">NEQ130</name>
</gene>
<organism evidence="5 6">
    <name type="scientific">Nanoarchaeum equitans (strain Kin4-M)</name>
    <dbReference type="NCBI Taxonomy" id="228908"/>
    <lineage>
        <taxon>Archaea</taxon>
        <taxon>Nanobdellota</taxon>
        <taxon>Candidatus Nanoarchaeia</taxon>
        <taxon>Nanoarchaeales</taxon>
        <taxon>Nanoarchaeaceae</taxon>
        <taxon>Nanoarchaeum</taxon>
    </lineage>
</organism>
<dbReference type="KEGG" id="neq:NEQ130"/>
<protein>
    <recommendedName>
        <fullName evidence="2">Translation initiation factor 1A</fullName>
        <shortName evidence="2">aIF-1A</shortName>
    </recommendedName>
</protein>
<proteinExistence type="inferred from homology"/>
<keyword evidence="6" id="KW-1185">Reference proteome</keyword>
<evidence type="ECO:0000313" key="6">
    <source>
        <dbReference type="Proteomes" id="UP000000578"/>
    </source>
</evidence>
<keyword evidence="2 3" id="KW-0648">Protein biosynthesis</keyword>
<dbReference type="EnsemblBacteria" id="AAR38985">
    <property type="protein sequence ID" value="AAR38985"/>
    <property type="gene ID" value="NEQ130"/>
</dbReference>
<dbReference type="SUPFAM" id="SSF50249">
    <property type="entry name" value="Nucleic acid-binding proteins"/>
    <property type="match status" value="1"/>
</dbReference>
<accession>Q74MM1</accession>
<dbReference type="STRING" id="228908.NEQ130"/>
<dbReference type="Proteomes" id="UP000000578">
    <property type="component" value="Chromosome"/>
</dbReference>
<dbReference type="HAMAP" id="MF_00216">
    <property type="entry name" value="aIF_1A"/>
    <property type="match status" value="1"/>
</dbReference>
<evidence type="ECO:0000256" key="1">
    <source>
        <dbReference type="ARBA" id="ARBA00025502"/>
    </source>
</evidence>
<feature type="domain" description="S1-like" evidence="4">
    <location>
        <begin position="13"/>
        <end position="92"/>
    </location>
</feature>
<dbReference type="GO" id="GO:0003743">
    <property type="term" value="F:translation initiation factor activity"/>
    <property type="evidence" value="ECO:0007669"/>
    <property type="project" value="UniProtKB-UniRule"/>
</dbReference>
<evidence type="ECO:0000256" key="3">
    <source>
        <dbReference type="PROSITE-ProRule" id="PRU00181"/>
    </source>
</evidence>
<dbReference type="EMBL" id="AE017199">
    <property type="protein sequence ID" value="AAR38985.1"/>
    <property type="molecule type" value="Genomic_DNA"/>
</dbReference>
<keyword evidence="2 3" id="KW-0396">Initiation factor</keyword>
<dbReference type="InterPro" id="IPR006196">
    <property type="entry name" value="RNA-binding_domain_S1_IF1"/>
</dbReference>
<dbReference type="GO" id="GO:0003723">
    <property type="term" value="F:RNA binding"/>
    <property type="evidence" value="ECO:0007669"/>
    <property type="project" value="InterPro"/>
</dbReference>
<sequence length="109" mass="12898">MKLKIVTVKIGDERVELAIPEEDEVIGIVEQALGWAHYRVKCFDGVERICRVPRPRRWTKDKFRFNVAEGNYVLVKPWPNSKDKGDIIYKYDRKQVEALKKLGYLEEEF</sequence>
<evidence type="ECO:0000259" key="4">
    <source>
        <dbReference type="PROSITE" id="PS50832"/>
    </source>
</evidence>